<protein>
    <submittedName>
        <fullName evidence="3">Type 2 lantibiotic biosynthesis protein LanM</fullName>
    </submittedName>
</protein>
<organism evidence="3 4">
    <name type="scientific">Actinacidiphila guanduensis</name>
    <dbReference type="NCBI Taxonomy" id="310781"/>
    <lineage>
        <taxon>Bacteria</taxon>
        <taxon>Bacillati</taxon>
        <taxon>Actinomycetota</taxon>
        <taxon>Actinomycetes</taxon>
        <taxon>Kitasatosporales</taxon>
        <taxon>Streptomycetaceae</taxon>
        <taxon>Actinacidiphila</taxon>
    </lineage>
</organism>
<dbReference type="GO" id="GO:0031179">
    <property type="term" value="P:peptide modification"/>
    <property type="evidence" value="ECO:0007669"/>
    <property type="project" value="InterPro"/>
</dbReference>
<feature type="compositionally biased region" description="Polar residues" evidence="1">
    <location>
        <begin position="116"/>
        <end position="126"/>
    </location>
</feature>
<dbReference type="EMBL" id="FNIE01000004">
    <property type="protein sequence ID" value="SDN49397.1"/>
    <property type="molecule type" value="Genomic_DNA"/>
</dbReference>
<evidence type="ECO:0000313" key="4">
    <source>
        <dbReference type="Proteomes" id="UP000199341"/>
    </source>
</evidence>
<name>A0A1H0BUY2_9ACTN</name>
<dbReference type="Proteomes" id="UP000199341">
    <property type="component" value="Unassembled WGS sequence"/>
</dbReference>
<feature type="region of interest" description="Disordered" evidence="1">
    <location>
        <begin position="27"/>
        <end position="188"/>
    </location>
</feature>
<dbReference type="InterPro" id="IPR017146">
    <property type="entry name" value="Lanti_2_LanM"/>
</dbReference>
<dbReference type="InterPro" id="IPR025410">
    <property type="entry name" value="Lant_dehyd"/>
</dbReference>
<dbReference type="Gene3D" id="1.50.10.10">
    <property type="match status" value="2"/>
</dbReference>
<evidence type="ECO:0000256" key="1">
    <source>
        <dbReference type="SAM" id="MobiDB-lite"/>
    </source>
</evidence>
<dbReference type="SMART" id="SM01260">
    <property type="entry name" value="LANC_like"/>
    <property type="match status" value="1"/>
</dbReference>
<feature type="compositionally biased region" description="Low complexity" evidence="1">
    <location>
        <begin position="27"/>
        <end position="38"/>
    </location>
</feature>
<sequence length="1440" mass="148401">MDQGHRTDRDAHHGLWWTGALTLAERLAAPQRPAPAADATERPAAEGRRAPADSGRDGRDDCATGAARTIPTTTAVTPVHHNPTDPTTWDPQDPGCPADAGSEGAHPARPTREPADTSSAPGSTGATVPAEGSGSATSGSGRDATGVDPAETPPTATGTAPSCPSAGPSLPRSPESADLTGDFAHATGPTTDLAERRLRRWQADWSALPPEWFAGRLATAGLDTDRLTALLAESADSLAARIPEPAWVCDVRRVLAAAPANASHPAEDWREGFAVILAPFVQDAADRLTERVGPLAELRSCFTRQLGARLVALARRTLVLELNVRRVTGRLSGATPEERFADYVRQAAEPQALAELLAEYPVLARLLAQACTQAVTVWAELLEHWERDRADVVRDILGGKDPGALTEVRLDAGDRHQGGRGVALLRFASGARLVHKPRPLTAHRHFRAAVDWLNSRLPDAELTTPAVLDRPGYGWAEFVAADECADTAQVDRFYRRLGALLALLHVLGATDIHCENLVAAGDRPVLVDLETLFHPSLVPPAALGADPALDALGDSVRRVALLPFLVVGERGALDPSGLGGDKDTALPAEVVDWAAPGTDRMALVRGTGMFAGSANRPRLNGVDADPGAHAAALIEGFGSAYRTIAAHRDELAAPAGLLAAFADDTIRVVARSSSRYAVLLEESTHPDVLRDALDRDRLFDLLWRESVGDPLRWHLVPDETAQLWAGDIPLFSATPAAPALTGHAGRHWRESGLDQARRRLAAMGEPDLRTQEWIIRASLATRNADRPLPARPGTDAQPEMDPAPLLARPAAESALLPAQPGSAPHVVRPETDAAASPAQPGTDPVPLPPRSDASPAPFSAQLEAEPGPLPAQPVAAVHRLAEGPAKGATRGEPSRPKSAPGTAARTPGSGGSPQPTAAADEVPYPASVSKAHSGEPASGTAAPRQGGDPRHSPARPPHTPPDAPSPVRPRPAASGRGRPPTDAVPAAGTVTAPDPAQLLAAATRLADDLLVSAHRNGRRINWLGLERDEDGHLTVAPQGAGLGDGYTGTALFLAETAALAGTERHAEAARSAIAPVPELLDLLAEVPDHLDVVGNGAFTGLGGIAWALTRLAHVLDDKEVAGWAEQAVALAAAVPPGGEWNVASGDAGCLAAMVALNEAGSTPVWTVAAACAERLAAMFVPGGRVAVEPGGTAVRTAAVGHEAAPVGEFATQPGSRRTGARPAPPAAGHRTDDATPPPHAAHTSRPAPRGPVEHDPASGPVHHPSPAASGGLLTGAAGAGWALRRFAAAGGGEGYEEYGVRLLRGCLAGLPGNAAPAELLGTALASGSGGHPDLDAHLSRTGHALDSPGSLPDHSLGHGEAAALDLLSAGPDRSGRTAARARRLLVAIGRDGPRCATPDGVATPGLLTGLAGVGHQLLRLAAPGAVPSVLRLGPSAGGRP</sequence>
<evidence type="ECO:0000313" key="3">
    <source>
        <dbReference type="EMBL" id="SDN49397.1"/>
    </source>
</evidence>
<dbReference type="InterPro" id="IPR007822">
    <property type="entry name" value="LANC-like"/>
</dbReference>
<proteinExistence type="predicted"/>
<dbReference type="InterPro" id="IPR012341">
    <property type="entry name" value="6hp_glycosidase-like_sf"/>
</dbReference>
<feature type="domain" description="Lantibiotic biosynthesis protein dehydration" evidence="2">
    <location>
        <begin position="360"/>
        <end position="733"/>
    </location>
</feature>
<gene>
    <name evidence="3" type="ORF">SAMN05216259_104314</name>
</gene>
<feature type="compositionally biased region" description="Low complexity" evidence="1">
    <location>
        <begin position="970"/>
        <end position="980"/>
    </location>
</feature>
<accession>A0A1H0BUY2</accession>
<feature type="compositionally biased region" description="Low complexity" evidence="1">
    <location>
        <begin position="84"/>
        <end position="93"/>
    </location>
</feature>
<evidence type="ECO:0000259" key="2">
    <source>
        <dbReference type="Pfam" id="PF13575"/>
    </source>
</evidence>
<feature type="region of interest" description="Disordered" evidence="1">
    <location>
        <begin position="1204"/>
        <end position="1271"/>
    </location>
</feature>
<feature type="region of interest" description="Disordered" evidence="1">
    <location>
        <begin position="884"/>
        <end position="991"/>
    </location>
</feature>
<dbReference type="PANTHER" id="PTHR24216">
    <property type="entry name" value="PAXILLIN-RELATED"/>
    <property type="match status" value="1"/>
</dbReference>
<dbReference type="Pfam" id="PF13575">
    <property type="entry name" value="DUF4135"/>
    <property type="match status" value="1"/>
</dbReference>
<dbReference type="RefSeq" id="WP_093784086.1">
    <property type="nucleotide sequence ID" value="NZ_FNIE01000004.1"/>
</dbReference>
<dbReference type="OrthoDB" id="9148343at2"/>
<dbReference type="PANTHER" id="PTHR24216:SF65">
    <property type="entry name" value="PAXILLIN-LIKE PROTEIN 1"/>
    <property type="match status" value="1"/>
</dbReference>
<keyword evidence="4" id="KW-1185">Reference proteome</keyword>
<feature type="compositionally biased region" description="Low complexity" evidence="1">
    <location>
        <begin position="149"/>
        <end position="166"/>
    </location>
</feature>
<feature type="compositionally biased region" description="Low complexity" evidence="1">
    <location>
        <begin position="132"/>
        <end position="141"/>
    </location>
</feature>
<dbReference type="NCBIfam" id="TIGR03897">
    <property type="entry name" value="lanti_2_LanM"/>
    <property type="match status" value="1"/>
</dbReference>
<dbReference type="SUPFAM" id="SSF158745">
    <property type="entry name" value="LanC-like"/>
    <property type="match status" value="1"/>
</dbReference>
<dbReference type="GO" id="GO:0005975">
    <property type="term" value="P:carbohydrate metabolic process"/>
    <property type="evidence" value="ECO:0007669"/>
    <property type="project" value="InterPro"/>
</dbReference>
<feature type="region of interest" description="Disordered" evidence="1">
    <location>
        <begin position="817"/>
        <end position="869"/>
    </location>
</feature>
<feature type="compositionally biased region" description="Pro residues" evidence="1">
    <location>
        <begin position="954"/>
        <end position="969"/>
    </location>
</feature>
<dbReference type="PIRSF" id="PIRSF037228">
    <property type="entry name" value="Lant_mod_RumM"/>
    <property type="match status" value="1"/>
</dbReference>
<feature type="compositionally biased region" description="Basic and acidic residues" evidence="1">
    <location>
        <begin position="39"/>
        <end position="62"/>
    </location>
</feature>
<reference evidence="3 4" key="1">
    <citation type="submission" date="2016-10" db="EMBL/GenBank/DDBJ databases">
        <authorList>
            <person name="de Groot N.N."/>
        </authorList>
    </citation>
    <scope>NUCLEOTIDE SEQUENCE [LARGE SCALE GENOMIC DNA]</scope>
    <source>
        <strain evidence="3 4">CGMCC 4.2022</strain>
    </source>
</reference>
<dbReference type="STRING" id="310781.SAMN05216259_104314"/>
<dbReference type="CDD" id="cd04792">
    <property type="entry name" value="LanM-like"/>
    <property type="match status" value="1"/>
</dbReference>